<dbReference type="EMBL" id="FLUV01002230">
    <property type="protein sequence ID" value="SBW27484.1"/>
    <property type="molecule type" value="Genomic_DNA"/>
</dbReference>
<evidence type="ECO:0000313" key="2">
    <source>
        <dbReference type="Proteomes" id="UP000199013"/>
    </source>
</evidence>
<keyword evidence="2" id="KW-1185">Reference proteome</keyword>
<gene>
    <name evidence="1" type="ORF">FDG2_5329</name>
</gene>
<name>A0A1C3PCE0_9ACTN</name>
<accession>A0A1C3PCE0</accession>
<sequence length="249" mass="25795">MMPAGKTGLGSRLPDWLRADIERRSLLRGEQRLVRTQARLRRRAAASARVWAGVAVLTPAAAVLDGTWKWLVVGAGALVRAGLSWRQARLAPVLPALPLPMAPLPSRLMLRGSAAAEPLRRGEAAMVALAAMLRALPPGAAAETVRAAMVSAAQVVDGLRVEAGRVLACESAARTVAGPGRRAEITATISDLVSSMTTAADALDGMLAAASDLLASTSSTLSPAGRDGGLERGTAALRGFADGLRELMR</sequence>
<protein>
    <submittedName>
        <fullName evidence="1">Uncharacterized protein</fullName>
    </submittedName>
</protein>
<dbReference type="NCBIfam" id="NF047839">
    <property type="entry name" value="PspM_Rv2743c"/>
    <property type="match status" value="1"/>
</dbReference>
<dbReference type="InterPro" id="IPR057952">
    <property type="entry name" value="Rv2743c-like"/>
</dbReference>
<proteinExistence type="predicted"/>
<organism evidence="1 2">
    <name type="scientific">Candidatus Protofrankia californiensis</name>
    <dbReference type="NCBI Taxonomy" id="1839754"/>
    <lineage>
        <taxon>Bacteria</taxon>
        <taxon>Bacillati</taxon>
        <taxon>Actinomycetota</taxon>
        <taxon>Actinomycetes</taxon>
        <taxon>Frankiales</taxon>
        <taxon>Frankiaceae</taxon>
        <taxon>Protofrankia</taxon>
    </lineage>
</organism>
<evidence type="ECO:0000313" key="1">
    <source>
        <dbReference type="EMBL" id="SBW27484.1"/>
    </source>
</evidence>
<reference evidence="2" key="1">
    <citation type="submission" date="2016-02" db="EMBL/GenBank/DDBJ databases">
        <authorList>
            <person name="Wibberg D."/>
        </authorList>
    </citation>
    <scope>NUCLEOTIDE SEQUENCE [LARGE SCALE GENOMIC DNA]</scope>
</reference>
<dbReference type="Proteomes" id="UP000199013">
    <property type="component" value="Unassembled WGS sequence"/>
</dbReference>
<dbReference type="AlphaFoldDB" id="A0A1C3PCE0"/>